<reference evidence="1 2" key="1">
    <citation type="submission" date="2015-01" db="EMBL/GenBank/DDBJ databases">
        <title>Evolution of Trichinella species and genotypes.</title>
        <authorList>
            <person name="Korhonen P.K."/>
            <person name="Edoardo P."/>
            <person name="Giuseppe L.R."/>
            <person name="Gasser R.B."/>
        </authorList>
    </citation>
    <scope>NUCLEOTIDE SEQUENCE [LARGE SCALE GENOMIC DNA]</scope>
    <source>
        <strain evidence="1">ISS470</strain>
    </source>
</reference>
<keyword evidence="2" id="KW-1185">Reference proteome</keyword>
<evidence type="ECO:0000313" key="2">
    <source>
        <dbReference type="Proteomes" id="UP000054995"/>
    </source>
</evidence>
<dbReference type="Proteomes" id="UP000054995">
    <property type="component" value="Unassembled WGS sequence"/>
</dbReference>
<sequence>MIICALERVAYPFVHWLIHLKPTTQKRARANNKH</sequence>
<protein>
    <submittedName>
        <fullName evidence="1">Uncharacterized protein</fullName>
    </submittedName>
</protein>
<comment type="caution">
    <text evidence="1">The sequence shown here is derived from an EMBL/GenBank/DDBJ whole genome shotgun (WGS) entry which is preliminary data.</text>
</comment>
<dbReference type="EMBL" id="JYDT01000392">
    <property type="protein sequence ID" value="KRY80621.1"/>
    <property type="molecule type" value="Genomic_DNA"/>
</dbReference>
<organism evidence="1 2">
    <name type="scientific">Trichinella pseudospiralis</name>
    <name type="common">Parasitic roundworm</name>
    <dbReference type="NCBI Taxonomy" id="6337"/>
    <lineage>
        <taxon>Eukaryota</taxon>
        <taxon>Metazoa</taxon>
        <taxon>Ecdysozoa</taxon>
        <taxon>Nematoda</taxon>
        <taxon>Enoplea</taxon>
        <taxon>Dorylaimia</taxon>
        <taxon>Trichinellida</taxon>
        <taxon>Trichinellidae</taxon>
        <taxon>Trichinella</taxon>
    </lineage>
</organism>
<name>A0A0V1F3A4_TRIPS</name>
<accession>A0A0V1F3A4</accession>
<gene>
    <name evidence="1" type="ORF">T4D_7975</name>
</gene>
<evidence type="ECO:0000313" key="1">
    <source>
        <dbReference type="EMBL" id="KRY80621.1"/>
    </source>
</evidence>
<proteinExistence type="predicted"/>
<dbReference type="AlphaFoldDB" id="A0A0V1F3A4"/>